<feature type="compositionally biased region" description="Polar residues" evidence="1">
    <location>
        <begin position="219"/>
        <end position="247"/>
    </location>
</feature>
<dbReference type="PANTHER" id="PTHR38697:SF1">
    <property type="entry name" value="NUCLEAR PORE COMPLEX PROTEIN SIMILAR TO S. CEREVISIAE NUP2 (EUROFUNG)"/>
    <property type="match status" value="1"/>
</dbReference>
<evidence type="ECO:0000313" key="2">
    <source>
        <dbReference type="EnsemblMetazoa" id="XP_030842717"/>
    </source>
</evidence>
<dbReference type="KEGG" id="spu:115924523"/>
<dbReference type="OrthoDB" id="10152501at2759"/>
<reference evidence="2" key="2">
    <citation type="submission" date="2021-01" db="UniProtKB">
        <authorList>
            <consortium name="EnsemblMetazoa"/>
        </authorList>
    </citation>
    <scope>IDENTIFICATION</scope>
</reference>
<dbReference type="EnsemblMetazoa" id="XM_030986857">
    <property type="protein sequence ID" value="XP_030842717"/>
    <property type="gene ID" value="LOC115924523"/>
</dbReference>
<organism evidence="2 3">
    <name type="scientific">Strongylocentrotus purpuratus</name>
    <name type="common">Purple sea urchin</name>
    <dbReference type="NCBI Taxonomy" id="7668"/>
    <lineage>
        <taxon>Eukaryota</taxon>
        <taxon>Metazoa</taxon>
        <taxon>Echinodermata</taxon>
        <taxon>Eleutherozoa</taxon>
        <taxon>Echinozoa</taxon>
        <taxon>Echinoidea</taxon>
        <taxon>Euechinoidea</taxon>
        <taxon>Echinacea</taxon>
        <taxon>Camarodonta</taxon>
        <taxon>Echinidea</taxon>
        <taxon>Strongylocentrotidae</taxon>
        <taxon>Strongylocentrotus</taxon>
    </lineage>
</organism>
<feature type="compositionally biased region" description="Polar residues" evidence="1">
    <location>
        <begin position="655"/>
        <end position="684"/>
    </location>
</feature>
<feature type="region of interest" description="Disordered" evidence="1">
    <location>
        <begin position="754"/>
        <end position="889"/>
    </location>
</feature>
<name>A0A7M7SZI5_STRPU</name>
<feature type="compositionally biased region" description="Low complexity" evidence="1">
    <location>
        <begin position="179"/>
        <end position="189"/>
    </location>
</feature>
<feature type="region of interest" description="Disordered" evidence="1">
    <location>
        <begin position="585"/>
        <end position="726"/>
    </location>
</feature>
<dbReference type="PANTHER" id="PTHR38697">
    <property type="entry name" value="NUCLEAR PORE COMPLEX PROTEIN SIMILAR TO S. CEREVISIAE NUP2 (EUROFUNG)"/>
    <property type="match status" value="1"/>
</dbReference>
<feature type="compositionally biased region" description="Low complexity" evidence="1">
    <location>
        <begin position="613"/>
        <end position="630"/>
    </location>
</feature>
<feature type="compositionally biased region" description="Polar residues" evidence="1">
    <location>
        <begin position="785"/>
        <end position="811"/>
    </location>
</feature>
<protein>
    <submittedName>
        <fullName evidence="2">Uncharacterized protein</fullName>
    </submittedName>
</protein>
<feature type="compositionally biased region" description="Polar residues" evidence="1">
    <location>
        <begin position="404"/>
        <end position="431"/>
    </location>
</feature>
<feature type="region of interest" description="Disordered" evidence="1">
    <location>
        <begin position="369"/>
        <end position="431"/>
    </location>
</feature>
<dbReference type="InParanoid" id="A0A7M7SZI5"/>
<dbReference type="AlphaFoldDB" id="A0A7M7SZI5"/>
<dbReference type="GeneID" id="115924523"/>
<dbReference type="InterPro" id="IPR053074">
    <property type="entry name" value="NPC_Nucleoporin"/>
</dbReference>
<feature type="region of interest" description="Disordered" evidence="1">
    <location>
        <begin position="102"/>
        <end position="247"/>
    </location>
</feature>
<feature type="region of interest" description="Disordered" evidence="1">
    <location>
        <begin position="260"/>
        <end position="320"/>
    </location>
</feature>
<dbReference type="RefSeq" id="XP_030842717.1">
    <property type="nucleotide sequence ID" value="XM_030986857.1"/>
</dbReference>
<dbReference type="OMA" id="ANDTNCY"/>
<proteinExistence type="predicted"/>
<keyword evidence="3" id="KW-1185">Reference proteome</keyword>
<feature type="region of interest" description="Disordered" evidence="1">
    <location>
        <begin position="921"/>
        <end position="940"/>
    </location>
</feature>
<dbReference type="Proteomes" id="UP000007110">
    <property type="component" value="Unassembled WGS sequence"/>
</dbReference>
<feature type="compositionally biased region" description="Polar residues" evidence="1">
    <location>
        <begin position="600"/>
        <end position="612"/>
    </location>
</feature>
<feature type="compositionally biased region" description="Low complexity" evidence="1">
    <location>
        <begin position="754"/>
        <end position="775"/>
    </location>
</feature>
<evidence type="ECO:0000313" key="3">
    <source>
        <dbReference type="Proteomes" id="UP000007110"/>
    </source>
</evidence>
<accession>A0A7M7SZI5</accession>
<reference evidence="3" key="1">
    <citation type="submission" date="2015-02" db="EMBL/GenBank/DDBJ databases">
        <title>Genome sequencing for Strongylocentrotus purpuratus.</title>
        <authorList>
            <person name="Murali S."/>
            <person name="Liu Y."/>
            <person name="Vee V."/>
            <person name="English A."/>
            <person name="Wang M."/>
            <person name="Skinner E."/>
            <person name="Han Y."/>
            <person name="Muzny D.M."/>
            <person name="Worley K.C."/>
            <person name="Gibbs R.A."/>
        </authorList>
    </citation>
    <scope>NUCLEOTIDE SEQUENCE</scope>
</reference>
<evidence type="ECO:0000256" key="1">
    <source>
        <dbReference type="SAM" id="MobiDB-lite"/>
    </source>
</evidence>
<feature type="compositionally biased region" description="Low complexity" evidence="1">
    <location>
        <begin position="371"/>
        <end position="402"/>
    </location>
</feature>
<sequence length="960" mass="96716">MLRFNSGQDSLLHPSMHYPTHQPDLVASPGLLPSVSWLKDGGLSSPRHRRGLPRVQSPVMVKIASPFPDRPASPLFRKLASENDKQKASSADKVIMAIKLRQKRTAQDANTESGSPIAPSDVRSESKRRKLESTSGKDVARSDMDMDLDPMPRRKHTDRVFWPSRYGITSPTPRNPIVSSFSSSRKSQSTLKRRMDTSSIEVEEEEGVSPIKKKAHPLASQQSPGLQSPSKRTSANQPRTPGFSSIRSGGRALYLEKNTGLPAAGSPCKEAGTTPQKSSLKGKLFTPKRTSFAPRVDTPGEYTAADNKEDRAQARQRGSYLKEMLMQETEEGTSKGGDSTVSAPKTNALFTGAAVTTTTASNPLTTFSIGSLPKSTASTTSAAPSVLSSTATTSSGGTPALGIPSTSVQKTSDNPLLSSSDKQKLTATSSEKTVKFGNPAAAQLNLSSSASAAASVGTTPQKSGETALGFKLPSAPSIGNGLLKIQATLPSFTLGANPLGTSLSSALGGTQVDAKVQSLSTNNNAVTTSRAGAGGLVKTTHPGTLSAPISGGFTASGAAAPIFGGFSTTAAPATSTLTTTSSTKTQFAPAFGGPGAASGVQSSAGTTPGKPSSQAQAGGFQFGQTLGGSTSIPGGGLSFGNTKTSSVPGGLATPFQATAQTSGPASTVNKQMSSTPAPNTTAPSAKQGGGSQFPPIFGQQAATKPAGANGPGQGGPSFGSNTSQPAAGGFTFGHSVSSATTAAAPPAFNFGGSTAAPTSSTSSSSSLFSSAPATPFGASKPASAVGSNLFGSTPAQNQTPLGGAPTNTSTMFGGAKATPQKPAFGATNNTSMFGVGSTPGATSAPKPAFGNPTATLTPFGSSQSQLPPPAAASPFQFGNSQPKAPTQPAATGGFNFGGQATPQKPVGFGASAPAPASNNGFQFGQTQPSSGAATQSNFFGGSTGKKSRAFILVEVLWSSG</sequence>